<dbReference type="EMBL" id="JAKLJA010000037">
    <property type="protein sequence ID" value="MCG5077491.1"/>
    <property type="molecule type" value="Genomic_DNA"/>
</dbReference>
<evidence type="ECO:0000313" key="3">
    <source>
        <dbReference type="EMBL" id="MCG5077491.1"/>
    </source>
</evidence>
<accession>A0A9X1ULC2</accession>
<comment type="caution">
    <text evidence="3">The sequence shown here is derived from an EMBL/GenBank/DDBJ whole genome shotgun (WGS) entry which is preliminary data.</text>
</comment>
<gene>
    <name evidence="3" type="ORF">L5014_29820</name>
</gene>
<reference evidence="3" key="1">
    <citation type="submission" date="2022-01" db="EMBL/GenBank/DDBJ databases">
        <title>Genome sequence and assembly of Parabukholderia sp. RG36.</title>
        <authorList>
            <person name="Chhetri G."/>
        </authorList>
    </citation>
    <scope>NUCLEOTIDE SEQUENCE</scope>
    <source>
        <strain evidence="3">RG36</strain>
    </source>
</reference>
<feature type="coiled-coil region" evidence="1">
    <location>
        <begin position="200"/>
        <end position="227"/>
    </location>
</feature>
<evidence type="ECO:0000256" key="1">
    <source>
        <dbReference type="SAM" id="Coils"/>
    </source>
</evidence>
<organism evidence="3 4">
    <name type="scientific">Paraburkholderia tagetis</name>
    <dbReference type="NCBI Taxonomy" id="2913261"/>
    <lineage>
        <taxon>Bacteria</taxon>
        <taxon>Pseudomonadati</taxon>
        <taxon>Pseudomonadota</taxon>
        <taxon>Betaproteobacteria</taxon>
        <taxon>Burkholderiales</taxon>
        <taxon>Burkholderiaceae</taxon>
        <taxon>Paraburkholderia</taxon>
    </lineage>
</organism>
<proteinExistence type="predicted"/>
<feature type="domain" description="Competence protein CoiA-like N-terminal" evidence="2">
    <location>
        <begin position="29"/>
        <end position="62"/>
    </location>
</feature>
<keyword evidence="1" id="KW-0175">Coiled coil</keyword>
<protein>
    <recommendedName>
        <fullName evidence="2">Competence protein CoiA-like N-terminal domain-containing protein</fullName>
    </recommendedName>
</protein>
<dbReference type="InterPro" id="IPR057253">
    <property type="entry name" value="CoiA-like_N"/>
</dbReference>
<dbReference type="AlphaFoldDB" id="A0A9X1ULC2"/>
<evidence type="ECO:0000259" key="2">
    <source>
        <dbReference type="Pfam" id="PF25164"/>
    </source>
</evidence>
<name>A0A9X1ULC2_9BURK</name>
<dbReference type="Pfam" id="PF25164">
    <property type="entry name" value="CoiA_N"/>
    <property type="match status" value="1"/>
</dbReference>
<dbReference type="Proteomes" id="UP001139308">
    <property type="component" value="Unassembled WGS sequence"/>
</dbReference>
<sequence>MKAGLTIPFALDPLGHLVAARDLPKLAPGPFRCAACQSPVILKQGETRTWHFSHSPGSDCASGFETSLHLLAKQILLEHRHLRSPALICVDDSSLREDITVCEEHTIRWDVEGEAEKWMDSIRPDFVVDCGEQLLIVEVIVTHEVDAYKLAQLERLATPALAIDLSDVERDVTVDALTERIVETAAGKRWLFYPGWAEALAILDARLKEDEARLAEEEAEAAAAFAAERATVLARQAAARLKVERANELFRQAPDADKMEFLARKLTLAERDWPTVLGGSVRCASSVKARTRIWQADVFRKFIHGQRSLRSRPALTVDAVAAWLTQRYAVLPTASTSLRVAVRDFLCLLETHGYLRRKVSEEFEILKDALSVPGQTPRYVLHPAAAATRGLFWTRNYLDESKVSFAAEQSGVSLSLDAARRLIGNSSFASISRTEAEFAHSVSVAFQLPLEKAAEFLVAAGIFVRVC</sequence>
<evidence type="ECO:0000313" key="4">
    <source>
        <dbReference type="Proteomes" id="UP001139308"/>
    </source>
</evidence>
<keyword evidence="4" id="KW-1185">Reference proteome</keyword>